<accession>A0A7C3GLZ6</accession>
<reference evidence="2" key="1">
    <citation type="journal article" date="2020" name="mSystems">
        <title>Genome- and Community-Level Interaction Insights into Carbon Utilization and Element Cycling Functions of Hydrothermarchaeota in Hydrothermal Sediment.</title>
        <authorList>
            <person name="Zhou Z."/>
            <person name="Liu Y."/>
            <person name="Xu W."/>
            <person name="Pan J."/>
            <person name="Luo Z.H."/>
            <person name="Li M."/>
        </authorList>
    </citation>
    <scope>NUCLEOTIDE SEQUENCE [LARGE SCALE GENOMIC DNA]</scope>
    <source>
        <strain evidence="2">HyVt-489</strain>
    </source>
</reference>
<dbReference type="AlphaFoldDB" id="A0A7C3GLZ6"/>
<name>A0A7C3GLZ6_9PROT</name>
<proteinExistence type="predicted"/>
<keyword evidence="1" id="KW-0732">Signal</keyword>
<organism evidence="2">
    <name type="scientific">Hellea balneolensis</name>
    <dbReference type="NCBI Taxonomy" id="287478"/>
    <lineage>
        <taxon>Bacteria</taxon>
        <taxon>Pseudomonadati</taxon>
        <taxon>Pseudomonadota</taxon>
        <taxon>Alphaproteobacteria</taxon>
        <taxon>Maricaulales</taxon>
        <taxon>Robiginitomaculaceae</taxon>
        <taxon>Hellea</taxon>
    </lineage>
</organism>
<feature type="signal peptide" evidence="1">
    <location>
        <begin position="1"/>
        <end position="26"/>
    </location>
</feature>
<comment type="caution">
    <text evidence="2">The sequence shown here is derived from an EMBL/GenBank/DDBJ whole genome shotgun (WGS) entry which is preliminary data.</text>
</comment>
<protein>
    <submittedName>
        <fullName evidence="2">Uncharacterized protein</fullName>
    </submittedName>
</protein>
<feature type="chain" id="PRO_5028212516" evidence="1">
    <location>
        <begin position="27"/>
        <end position="182"/>
    </location>
</feature>
<evidence type="ECO:0000256" key="1">
    <source>
        <dbReference type="SAM" id="SignalP"/>
    </source>
</evidence>
<sequence>MKMYQYMRASALSVCVMAFMQTRAWADDNIADCELVVQKPIPLAETSPERDTETAAKPEQKQALIATFLPAYDFIYSVFDGEEGHIRDIDGQEIKALMCKRADIIPSMFDVKLIETGIPFYLSQDFDSATSALIAITKKDDKFVVDYVGTPLSSDDQDRLDFVMKNLNGAEHNSDNKGEDTP</sequence>
<dbReference type="EMBL" id="DRMN01000346">
    <property type="protein sequence ID" value="HFB55317.1"/>
    <property type="molecule type" value="Genomic_DNA"/>
</dbReference>
<gene>
    <name evidence="2" type="ORF">ENJ46_05280</name>
</gene>
<dbReference type="Proteomes" id="UP000886042">
    <property type="component" value="Unassembled WGS sequence"/>
</dbReference>
<evidence type="ECO:0000313" key="2">
    <source>
        <dbReference type="EMBL" id="HFB55317.1"/>
    </source>
</evidence>